<keyword evidence="2" id="KW-1185">Reference proteome</keyword>
<evidence type="ECO:0000313" key="1">
    <source>
        <dbReference type="EMBL" id="MBK4715227.1"/>
    </source>
</evidence>
<sequence length="84" mass="9347">MKPDDKEGFINGERVKRAVCRRLQTATQPLLRSALAFGHCCDRPAVLSRFASACLRFANFSGRQPHAVSPYVLKASRDADLNNK</sequence>
<reference evidence="1" key="1">
    <citation type="submission" date="2021-01" db="EMBL/GenBank/DDBJ databases">
        <title>Intestinitalea alba gen. nov., sp. nov., a novel genus of the family Enterobacteriaceae, isolated from the gut of the plastic-eating mealworm Tenebrio molitor L.</title>
        <authorList>
            <person name="Yang Y."/>
        </authorList>
    </citation>
    <scope>NUCLEOTIDE SEQUENCE</scope>
    <source>
        <strain evidence="1">BIT-L3</strain>
    </source>
</reference>
<organism evidence="1 2">
    <name type="scientific">Tenebrionibacter intestinalis</name>
    <dbReference type="NCBI Taxonomy" id="2799638"/>
    <lineage>
        <taxon>Bacteria</taxon>
        <taxon>Pseudomonadati</taxon>
        <taxon>Pseudomonadota</taxon>
        <taxon>Gammaproteobacteria</taxon>
        <taxon>Enterobacterales</taxon>
        <taxon>Enterobacteriaceae</taxon>
        <taxon>Tenebrionibacter/Tenebrionicola group</taxon>
        <taxon>Tenebrionibacter</taxon>
    </lineage>
</organism>
<accession>A0A8K0V6R9</accession>
<protein>
    <submittedName>
        <fullName evidence="1">Uncharacterized protein</fullName>
    </submittedName>
</protein>
<dbReference type="RefSeq" id="WP_238713459.1">
    <property type="nucleotide sequence ID" value="NZ_JAEPBH010000016.1"/>
</dbReference>
<name>A0A8K0V6R9_9ENTR</name>
<dbReference type="Proteomes" id="UP000659047">
    <property type="component" value="Unassembled WGS sequence"/>
</dbReference>
<gene>
    <name evidence="1" type="ORF">JJB97_07775</name>
</gene>
<dbReference type="AlphaFoldDB" id="A0A8K0V6R9"/>
<dbReference type="EMBL" id="JAEPBH010000016">
    <property type="protein sequence ID" value="MBK4715227.1"/>
    <property type="molecule type" value="Genomic_DNA"/>
</dbReference>
<comment type="caution">
    <text evidence="1">The sequence shown here is derived from an EMBL/GenBank/DDBJ whole genome shotgun (WGS) entry which is preliminary data.</text>
</comment>
<proteinExistence type="predicted"/>
<evidence type="ECO:0000313" key="2">
    <source>
        <dbReference type="Proteomes" id="UP000659047"/>
    </source>
</evidence>